<sequence length="105" mass="11527">MSLTQQTKPDHTVKVQDHLDSESAQDLTGSDMKTSRKRARQGSTTSTTALEAHTTSSGRVKEEDISGLANICDTHPSLTSRTHTNADYEPAAASQRVIFDERGYY</sequence>
<keyword evidence="3" id="KW-1185">Reference proteome</keyword>
<evidence type="ECO:0000313" key="2">
    <source>
        <dbReference type="EMBL" id="KAF7336350.1"/>
    </source>
</evidence>
<feature type="compositionally biased region" description="Low complexity" evidence="1">
    <location>
        <begin position="43"/>
        <end position="57"/>
    </location>
</feature>
<reference evidence="2" key="1">
    <citation type="submission" date="2020-05" db="EMBL/GenBank/DDBJ databases">
        <title>Mycena genomes resolve the evolution of fungal bioluminescence.</title>
        <authorList>
            <person name="Tsai I.J."/>
        </authorList>
    </citation>
    <scope>NUCLEOTIDE SEQUENCE</scope>
    <source>
        <strain evidence="2">CCC161011</strain>
    </source>
</reference>
<feature type="compositionally biased region" description="Polar residues" evidence="1">
    <location>
        <begin position="22"/>
        <end position="32"/>
    </location>
</feature>
<evidence type="ECO:0000313" key="3">
    <source>
        <dbReference type="Proteomes" id="UP000620124"/>
    </source>
</evidence>
<dbReference type="AlphaFoldDB" id="A0A8H6X9A7"/>
<feature type="region of interest" description="Disordered" evidence="1">
    <location>
        <begin position="1"/>
        <end position="62"/>
    </location>
</feature>
<accession>A0A8H6X9A7</accession>
<proteinExistence type="predicted"/>
<name>A0A8H6X9A7_9AGAR</name>
<dbReference type="Proteomes" id="UP000620124">
    <property type="component" value="Unassembled WGS sequence"/>
</dbReference>
<feature type="compositionally biased region" description="Basic and acidic residues" evidence="1">
    <location>
        <begin position="8"/>
        <end position="21"/>
    </location>
</feature>
<gene>
    <name evidence="2" type="ORF">MVEN_02183500</name>
</gene>
<comment type="caution">
    <text evidence="2">The sequence shown here is derived from an EMBL/GenBank/DDBJ whole genome shotgun (WGS) entry which is preliminary data.</text>
</comment>
<organism evidence="2 3">
    <name type="scientific">Mycena venus</name>
    <dbReference type="NCBI Taxonomy" id="2733690"/>
    <lineage>
        <taxon>Eukaryota</taxon>
        <taxon>Fungi</taxon>
        <taxon>Dikarya</taxon>
        <taxon>Basidiomycota</taxon>
        <taxon>Agaricomycotina</taxon>
        <taxon>Agaricomycetes</taxon>
        <taxon>Agaricomycetidae</taxon>
        <taxon>Agaricales</taxon>
        <taxon>Marasmiineae</taxon>
        <taxon>Mycenaceae</taxon>
        <taxon>Mycena</taxon>
    </lineage>
</organism>
<protein>
    <submittedName>
        <fullName evidence="2">Uncharacterized protein</fullName>
    </submittedName>
</protein>
<evidence type="ECO:0000256" key="1">
    <source>
        <dbReference type="SAM" id="MobiDB-lite"/>
    </source>
</evidence>
<dbReference type="EMBL" id="JACAZI010000023">
    <property type="protein sequence ID" value="KAF7336350.1"/>
    <property type="molecule type" value="Genomic_DNA"/>
</dbReference>